<evidence type="ECO:0000313" key="1">
    <source>
        <dbReference type="EMBL" id="EUA44607.1"/>
    </source>
</evidence>
<dbReference type="Proteomes" id="UP000020103">
    <property type="component" value="Unassembled WGS sequence"/>
</dbReference>
<organism evidence="1 2">
    <name type="scientific">Mycobacteroides abscessus 21</name>
    <dbReference type="NCBI Taxonomy" id="1299324"/>
    <lineage>
        <taxon>Bacteria</taxon>
        <taxon>Bacillati</taxon>
        <taxon>Actinomycetota</taxon>
        <taxon>Actinomycetes</taxon>
        <taxon>Mycobacteriales</taxon>
        <taxon>Mycobacteriaceae</taxon>
        <taxon>Mycobacteroides</taxon>
        <taxon>Mycobacteroides abscessus</taxon>
    </lineage>
</organism>
<dbReference type="PROSITE" id="PS51482">
    <property type="entry name" value="DEGV"/>
    <property type="match status" value="1"/>
</dbReference>
<reference evidence="1 2" key="1">
    <citation type="submission" date="2013-12" db="EMBL/GenBank/DDBJ databases">
        <authorList>
            <person name="Madinger N."/>
            <person name="Lenaerts A."/>
            <person name="Ordway D."/>
            <person name="DeGroote M.A."/>
            <person name="Parker T."/>
            <person name="Sizemore C."/>
            <person name="Tallon L.J."/>
            <person name="Sadzewicz L.K."/>
            <person name="Sengamalay N."/>
            <person name="Fraser C.M."/>
            <person name="Hine E."/>
            <person name="Shefchek K.A."/>
            <person name="Das S.P."/>
            <person name="Tettelin H."/>
        </authorList>
    </citation>
    <scope>NUCLEOTIDE SEQUENCE [LARGE SCALE GENOMIC DNA]</scope>
    <source>
        <strain evidence="1 2">21</strain>
    </source>
</reference>
<accession>A0A829PWL2</accession>
<dbReference type="Gene3D" id="3.40.50.10170">
    <property type="match status" value="1"/>
</dbReference>
<evidence type="ECO:0000313" key="2">
    <source>
        <dbReference type="Proteomes" id="UP000020103"/>
    </source>
</evidence>
<dbReference type="Pfam" id="PF02645">
    <property type="entry name" value="DegV"/>
    <property type="match status" value="1"/>
</dbReference>
<evidence type="ECO:0008006" key="3">
    <source>
        <dbReference type="Google" id="ProtNLM"/>
    </source>
</evidence>
<gene>
    <name evidence="1" type="ORF">I543_1824</name>
</gene>
<protein>
    <recommendedName>
        <fullName evidence="3">DegV family protein</fullName>
    </recommendedName>
</protein>
<proteinExistence type="predicted"/>
<comment type="caution">
    <text evidence="1">The sequence shown here is derived from an EMBL/GenBank/DDBJ whole genome shotgun (WGS) entry which is preliminary data.</text>
</comment>
<dbReference type="EMBL" id="JAOF01000001">
    <property type="protein sequence ID" value="EUA44607.1"/>
    <property type="molecule type" value="Genomic_DNA"/>
</dbReference>
<name>A0A829PWL2_9MYCO</name>
<sequence length="63" mass="6719">MPVVVVTDSGARLQPQDAEMLGIRLVPLHVLTGEQDLRDGVDPIPAAVYEKGRATTAGPRRPS</sequence>
<dbReference type="SUPFAM" id="SSF82549">
    <property type="entry name" value="DAK1/DegV-like"/>
    <property type="match status" value="1"/>
</dbReference>
<dbReference type="InterPro" id="IPR003797">
    <property type="entry name" value="DegV"/>
</dbReference>
<dbReference type="AlphaFoldDB" id="A0A829PWL2"/>